<dbReference type="InterPro" id="IPR036117">
    <property type="entry name" value="DhaL_dom_sf"/>
</dbReference>
<protein>
    <submittedName>
        <fullName evidence="2">DAK2 domain-containing protein</fullName>
    </submittedName>
</protein>
<dbReference type="SMART" id="SM01121">
    <property type="entry name" value="Dak1_2"/>
    <property type="match status" value="1"/>
</dbReference>
<name>A0A3L8P8R9_9ACTN</name>
<dbReference type="RefSeq" id="WP_121804839.1">
    <property type="nucleotide sequence ID" value="NZ_RDBE01000001.1"/>
</dbReference>
<dbReference type="GO" id="GO:0006071">
    <property type="term" value="P:glycerol metabolic process"/>
    <property type="evidence" value="ECO:0007669"/>
    <property type="project" value="InterPro"/>
</dbReference>
<dbReference type="Pfam" id="PF02734">
    <property type="entry name" value="Dak2"/>
    <property type="match status" value="1"/>
</dbReference>
<dbReference type="Pfam" id="PF13684">
    <property type="entry name" value="FakA-like_C"/>
    <property type="match status" value="1"/>
</dbReference>
<dbReference type="Pfam" id="PF21645">
    <property type="entry name" value="FakA-like_M"/>
    <property type="match status" value="1"/>
</dbReference>
<proteinExistence type="predicted"/>
<dbReference type="NCBIfam" id="TIGR03599">
    <property type="entry name" value="YloV"/>
    <property type="match status" value="1"/>
</dbReference>
<evidence type="ECO:0000313" key="3">
    <source>
        <dbReference type="Proteomes" id="UP000281708"/>
    </source>
</evidence>
<dbReference type="OrthoDB" id="9760324at2"/>
<keyword evidence="3" id="KW-1185">Reference proteome</keyword>
<dbReference type="PANTHER" id="PTHR33434">
    <property type="entry name" value="DEGV DOMAIN-CONTAINING PROTEIN DR_1986-RELATED"/>
    <property type="match status" value="1"/>
</dbReference>
<dbReference type="PROSITE" id="PS51480">
    <property type="entry name" value="DHAL"/>
    <property type="match status" value="1"/>
</dbReference>
<reference evidence="2 3" key="1">
    <citation type="submission" date="2018-10" db="EMBL/GenBank/DDBJ databases">
        <title>Marmoricola sp. 4Q3S-7 whole genome shotgun sequence.</title>
        <authorList>
            <person name="Li F."/>
        </authorList>
    </citation>
    <scope>NUCLEOTIDE SEQUENCE [LARGE SCALE GENOMIC DNA]</scope>
    <source>
        <strain evidence="2 3">4Q3S-7</strain>
    </source>
</reference>
<dbReference type="InterPro" id="IPR019986">
    <property type="entry name" value="YloV-like"/>
</dbReference>
<evidence type="ECO:0000259" key="1">
    <source>
        <dbReference type="PROSITE" id="PS51480"/>
    </source>
</evidence>
<dbReference type="Gene3D" id="1.25.40.340">
    <property type="match status" value="1"/>
</dbReference>
<dbReference type="AlphaFoldDB" id="A0A3L8P8R9"/>
<sequence length="535" mass="54618">MQHPFDASVLTRFADLAVDSLGAAREEIDALNVYPVPDGDTGTNMFLTLESARDALVERLRTDAELAPALAAYARGALLGARGNSGVILSELVGALVRRVSRARPGDRPEQVWAEALRAAADAAWAAVGTPVEGTILSVAAAAAEAAEKTAADPAATLERVVHESGRAAHEALLLTPDQLPLLRDAGVVDAGGRGLVVVLDAVEAVATGRRPPAPAARAIPVLPAGSAGDLSEEGPAYEVMYLLDAEEDRIPTLRAALAGLGDSLVVVGGEGLWNVHVHVDDVGAAVEAGIAAGTPRRIRVTHFAEQVRRAGSRVRSGRKVVVVAAGEGLATIFAEAGAVVVPGGPGRRPSTGELLAAITGCGAEEVIVLPNDHDSAAVAQAAARTAADQDVRVVVVPTSAQVQGIAAMAVHEPGRALEADVVAMTSAARHARHAAVTVATKRAMTSAGPCEPGDVLGAIEGDFVAVGDDLAAVARGLVDRLLDSGGELVTLVAGEGGAELVVEVEAHVERRFAGVDVVVYDGGQDRYPLLLAVE</sequence>
<evidence type="ECO:0000313" key="2">
    <source>
        <dbReference type="EMBL" id="RLV51159.1"/>
    </source>
</evidence>
<feature type="domain" description="DhaL" evidence="1">
    <location>
        <begin position="8"/>
        <end position="205"/>
    </location>
</feature>
<dbReference type="GO" id="GO:0004371">
    <property type="term" value="F:glycerone kinase activity"/>
    <property type="evidence" value="ECO:0007669"/>
    <property type="project" value="InterPro"/>
</dbReference>
<dbReference type="SMART" id="SM01120">
    <property type="entry name" value="Dak2"/>
    <property type="match status" value="1"/>
</dbReference>
<comment type="caution">
    <text evidence="2">The sequence shown here is derived from an EMBL/GenBank/DDBJ whole genome shotgun (WGS) entry which is preliminary data.</text>
</comment>
<gene>
    <name evidence="2" type="ORF">D9V37_04405</name>
</gene>
<dbReference type="InterPro" id="IPR050270">
    <property type="entry name" value="DegV_domain_contain"/>
</dbReference>
<dbReference type="InterPro" id="IPR048394">
    <property type="entry name" value="FakA-like_M"/>
</dbReference>
<dbReference type="InterPro" id="IPR033470">
    <property type="entry name" value="FakA-like_C"/>
</dbReference>
<dbReference type="PANTHER" id="PTHR33434:SF4">
    <property type="entry name" value="PHOSPHATASE PROTEIN"/>
    <property type="match status" value="1"/>
</dbReference>
<dbReference type="Proteomes" id="UP000281708">
    <property type="component" value="Unassembled WGS sequence"/>
</dbReference>
<dbReference type="SUPFAM" id="SSF101473">
    <property type="entry name" value="DhaL-like"/>
    <property type="match status" value="1"/>
</dbReference>
<dbReference type="EMBL" id="RDBE01000001">
    <property type="protein sequence ID" value="RLV51159.1"/>
    <property type="molecule type" value="Genomic_DNA"/>
</dbReference>
<organism evidence="2 3">
    <name type="scientific">Nocardioides mangrovicus</name>
    <dbReference type="NCBI Taxonomy" id="2478913"/>
    <lineage>
        <taxon>Bacteria</taxon>
        <taxon>Bacillati</taxon>
        <taxon>Actinomycetota</taxon>
        <taxon>Actinomycetes</taxon>
        <taxon>Propionibacteriales</taxon>
        <taxon>Nocardioidaceae</taxon>
        <taxon>Nocardioides</taxon>
    </lineage>
</organism>
<accession>A0A3L8P8R9</accession>
<dbReference type="InterPro" id="IPR004007">
    <property type="entry name" value="DhaL_dom"/>
</dbReference>